<keyword evidence="3 4" id="KW-0326">Glycosidase</keyword>
<evidence type="ECO:0000256" key="1">
    <source>
        <dbReference type="ARBA" id="ARBA00008834"/>
    </source>
</evidence>
<dbReference type="Pfam" id="PF00295">
    <property type="entry name" value="Glyco_hydro_28"/>
    <property type="match status" value="1"/>
</dbReference>
<dbReference type="PANTHER" id="PTHR31339">
    <property type="entry name" value="PECTIN LYASE-RELATED"/>
    <property type="match status" value="1"/>
</dbReference>
<dbReference type="GO" id="GO:0005975">
    <property type="term" value="P:carbohydrate metabolic process"/>
    <property type="evidence" value="ECO:0007669"/>
    <property type="project" value="InterPro"/>
</dbReference>
<dbReference type="Proteomes" id="UP000286288">
    <property type="component" value="Unassembled WGS sequence"/>
</dbReference>
<dbReference type="Gene3D" id="2.160.20.10">
    <property type="entry name" value="Single-stranded right-handed beta-helix, Pectin lyase-like"/>
    <property type="match status" value="1"/>
</dbReference>
<comment type="caution">
    <text evidence="5">The sequence shown here is derived from an EMBL/GenBank/DDBJ whole genome shotgun (WGS) entry which is preliminary data.</text>
</comment>
<dbReference type="GO" id="GO:0004650">
    <property type="term" value="F:polygalacturonase activity"/>
    <property type="evidence" value="ECO:0007669"/>
    <property type="project" value="InterPro"/>
</dbReference>
<dbReference type="InterPro" id="IPR000743">
    <property type="entry name" value="Glyco_hydro_28"/>
</dbReference>
<evidence type="ECO:0000256" key="4">
    <source>
        <dbReference type="RuleBase" id="RU361169"/>
    </source>
</evidence>
<evidence type="ECO:0000256" key="2">
    <source>
        <dbReference type="ARBA" id="ARBA00022801"/>
    </source>
</evidence>
<protein>
    <submittedName>
        <fullName evidence="5">Glycoside hydrolase family 28</fullName>
    </submittedName>
</protein>
<dbReference type="AlphaFoldDB" id="A0A415EY67"/>
<comment type="similarity">
    <text evidence="1 4">Belongs to the glycosyl hydrolase 28 family.</text>
</comment>
<gene>
    <name evidence="5" type="ORF">DW084_00825</name>
</gene>
<name>A0A415EY67_ENTCA</name>
<accession>A0A415EY67</accession>
<dbReference type="InterPro" id="IPR051801">
    <property type="entry name" value="GH28_Enzymes"/>
</dbReference>
<evidence type="ECO:0000313" key="5">
    <source>
        <dbReference type="EMBL" id="RHK08255.1"/>
    </source>
</evidence>
<proteinExistence type="inferred from homology"/>
<dbReference type="InterPro" id="IPR012334">
    <property type="entry name" value="Pectin_lyas_fold"/>
</dbReference>
<dbReference type="InterPro" id="IPR011050">
    <property type="entry name" value="Pectin_lyase_fold/virulence"/>
</dbReference>
<dbReference type="SUPFAM" id="SSF51126">
    <property type="entry name" value="Pectin lyase-like"/>
    <property type="match status" value="1"/>
</dbReference>
<sequence length="408" mass="46252">MEDQRNTFIITDYGVSTNSEKNQTKAIQSCIDACRKAGGGEVIIPEGDYLIGSLRLYSNITLRLKSGAILRGSQNLADYCDFQVPSTINYLHDEYYKKIWHLPEYYFYAMITAFKEENVKIIGEPGSLIDGQDTFDENGEEGFRGPMGIILSQITGVHLAGYCFKNSANWSHTIDGCQNVQINNVTIEAGHDGFNLHHSTNIYVRDCHLACGDDCFAGYDIEQLVVEDCFLNTACNAMRIGGDTITFKNCRFQGPGRYPHLSENTYYTHAIFKYYAIEADTIQKDAQNIRLIDCKIADADKFLVYEYGEKKLMQNNRPLRQLLIENCSISGIRKTSNFFGNGEQVRLQFKNLKIDYTGEACFLRVDESVQLELQQVEFLNPTKIEIGKNQVIELQGLITQSFFKGIDQ</sequence>
<evidence type="ECO:0000256" key="3">
    <source>
        <dbReference type="ARBA" id="ARBA00023295"/>
    </source>
</evidence>
<organism evidence="5 6">
    <name type="scientific">Enterococcus casseliflavus</name>
    <name type="common">Enterococcus flavescens</name>
    <dbReference type="NCBI Taxonomy" id="37734"/>
    <lineage>
        <taxon>Bacteria</taxon>
        <taxon>Bacillati</taxon>
        <taxon>Bacillota</taxon>
        <taxon>Bacilli</taxon>
        <taxon>Lactobacillales</taxon>
        <taxon>Enterococcaceae</taxon>
        <taxon>Enterococcus</taxon>
    </lineage>
</organism>
<dbReference type="EMBL" id="QRMZ01000001">
    <property type="protein sequence ID" value="RHK08255.1"/>
    <property type="molecule type" value="Genomic_DNA"/>
</dbReference>
<evidence type="ECO:0000313" key="6">
    <source>
        <dbReference type="Proteomes" id="UP000286288"/>
    </source>
</evidence>
<reference evidence="5 6" key="1">
    <citation type="submission" date="2018-08" db="EMBL/GenBank/DDBJ databases">
        <title>A genome reference for cultivated species of the human gut microbiota.</title>
        <authorList>
            <person name="Zou Y."/>
            <person name="Xue W."/>
            <person name="Luo G."/>
        </authorList>
    </citation>
    <scope>NUCLEOTIDE SEQUENCE [LARGE SCALE GENOMIC DNA]</scope>
    <source>
        <strain evidence="5 6">AF48-16</strain>
    </source>
</reference>
<keyword evidence="2 4" id="KW-0378">Hydrolase</keyword>